<keyword evidence="13" id="KW-0119">Carbohydrate metabolism</keyword>
<dbReference type="PROSITE" id="PS00587">
    <property type="entry name" value="GLYCOSYL_HYDROL_F17"/>
    <property type="match status" value="1"/>
</dbReference>
<evidence type="ECO:0000313" key="22">
    <source>
        <dbReference type="EMBL" id="CAD7658541.1"/>
    </source>
</evidence>
<evidence type="ECO:0000256" key="10">
    <source>
        <dbReference type="ARBA" id="ARBA00022801"/>
    </source>
</evidence>
<dbReference type="EC" id="3.2.1.39" evidence="5"/>
<keyword evidence="11" id="KW-0472">Membrane</keyword>
<evidence type="ECO:0000256" key="5">
    <source>
        <dbReference type="ARBA" id="ARBA00012780"/>
    </source>
</evidence>
<comment type="subcellular location">
    <subcellularLocation>
        <location evidence="3">Cell membrane</location>
    </subcellularLocation>
    <subcellularLocation>
        <location evidence="2">Secreted</location>
        <location evidence="2">Cell wall</location>
    </subcellularLocation>
</comment>
<protein>
    <recommendedName>
        <fullName evidence="5">glucan endo-1,3-beta-D-glucosidase</fullName>
        <ecNumber evidence="5">3.2.1.39</ecNumber>
    </recommendedName>
    <alternativeName>
        <fullName evidence="18">Endo-1,3-beta-glucanase btgC</fullName>
    </alternativeName>
    <alternativeName>
        <fullName evidence="17">Laminarinase btgC</fullName>
    </alternativeName>
</protein>
<keyword evidence="14" id="KW-0961">Cell wall biogenesis/degradation</keyword>
<comment type="catalytic activity">
    <reaction evidence="1">
        <text>Hydrolysis of (1-&gt;3)-beta-D-glucosidic linkages in (1-&gt;3)-beta-D-glucans.</text>
        <dbReference type="EC" id="3.2.1.39"/>
    </reaction>
</comment>
<name>A0A7R9ME66_9ACAR</name>
<dbReference type="InterPro" id="IPR050732">
    <property type="entry name" value="Beta-glucan_modifiers"/>
</dbReference>
<gene>
    <name evidence="22" type="ORF">ONB1V03_LOCUS15162</name>
</gene>
<reference evidence="22" key="1">
    <citation type="submission" date="2020-11" db="EMBL/GenBank/DDBJ databases">
        <authorList>
            <person name="Tran Van P."/>
        </authorList>
    </citation>
    <scope>NUCLEOTIDE SEQUENCE</scope>
</reference>
<keyword evidence="20" id="KW-0326">Glycosidase</keyword>
<evidence type="ECO:0000256" key="19">
    <source>
        <dbReference type="RuleBase" id="RU004335"/>
    </source>
</evidence>
<evidence type="ECO:0000256" key="8">
    <source>
        <dbReference type="ARBA" id="ARBA00022525"/>
    </source>
</evidence>
<keyword evidence="7" id="KW-0134">Cell wall</keyword>
<dbReference type="EMBL" id="CAJPVJ010015236">
    <property type="protein sequence ID" value="CAG2175727.1"/>
    <property type="molecule type" value="Genomic_DNA"/>
</dbReference>
<dbReference type="GO" id="GO:0005886">
    <property type="term" value="C:plasma membrane"/>
    <property type="evidence" value="ECO:0007669"/>
    <property type="project" value="UniProtKB-SubCell"/>
</dbReference>
<accession>A0A7R9ME66</accession>
<evidence type="ECO:0000256" key="17">
    <source>
        <dbReference type="ARBA" id="ARBA00042373"/>
    </source>
</evidence>
<evidence type="ECO:0000256" key="1">
    <source>
        <dbReference type="ARBA" id="ARBA00000382"/>
    </source>
</evidence>
<dbReference type="SUPFAM" id="SSF51445">
    <property type="entry name" value="(Trans)glycosidases"/>
    <property type="match status" value="1"/>
</dbReference>
<evidence type="ECO:0000256" key="11">
    <source>
        <dbReference type="ARBA" id="ARBA00023136"/>
    </source>
</evidence>
<dbReference type="PANTHER" id="PTHR16631">
    <property type="entry name" value="GLUCAN 1,3-BETA-GLUCOSIDASE"/>
    <property type="match status" value="1"/>
</dbReference>
<evidence type="ECO:0000256" key="21">
    <source>
        <dbReference type="SAM" id="MobiDB-lite"/>
    </source>
</evidence>
<proteinExistence type="inferred from homology"/>
<evidence type="ECO:0000313" key="23">
    <source>
        <dbReference type="Proteomes" id="UP000728032"/>
    </source>
</evidence>
<evidence type="ECO:0000256" key="3">
    <source>
        <dbReference type="ARBA" id="ARBA00004236"/>
    </source>
</evidence>
<keyword evidence="10 20" id="KW-0378">Hydrolase</keyword>
<dbReference type="AlphaFoldDB" id="A0A7R9ME66"/>
<comment type="similarity">
    <text evidence="4 19">Belongs to the glycosyl hydrolase 17 family.</text>
</comment>
<dbReference type="OrthoDB" id="6500125at2759"/>
<evidence type="ECO:0000256" key="2">
    <source>
        <dbReference type="ARBA" id="ARBA00004191"/>
    </source>
</evidence>
<keyword evidence="8" id="KW-0964">Secreted</keyword>
<evidence type="ECO:0000256" key="20">
    <source>
        <dbReference type="RuleBase" id="RU004336"/>
    </source>
</evidence>
<keyword evidence="15" id="KW-0624">Polysaccharide degradation</keyword>
<dbReference type="GO" id="GO:0042973">
    <property type="term" value="F:glucan endo-1,3-beta-D-glucosidase activity"/>
    <property type="evidence" value="ECO:0007669"/>
    <property type="project" value="UniProtKB-EC"/>
</dbReference>
<evidence type="ECO:0000256" key="15">
    <source>
        <dbReference type="ARBA" id="ARBA00023326"/>
    </source>
</evidence>
<evidence type="ECO:0000256" key="4">
    <source>
        <dbReference type="ARBA" id="ARBA00008773"/>
    </source>
</evidence>
<evidence type="ECO:0000256" key="12">
    <source>
        <dbReference type="ARBA" id="ARBA00023180"/>
    </source>
</evidence>
<dbReference type="Gene3D" id="3.20.20.80">
    <property type="entry name" value="Glycosidases"/>
    <property type="match status" value="1"/>
</dbReference>
<dbReference type="PANTHER" id="PTHR16631:SF17">
    <property type="entry name" value="GLUCAN ENDO-1,3-BETA-GLUCOSIDASE BTGC"/>
    <property type="match status" value="1"/>
</dbReference>
<evidence type="ECO:0000256" key="6">
    <source>
        <dbReference type="ARBA" id="ARBA00022475"/>
    </source>
</evidence>
<dbReference type="GO" id="GO:0071555">
    <property type="term" value="P:cell wall organization"/>
    <property type="evidence" value="ECO:0007669"/>
    <property type="project" value="UniProtKB-KW"/>
</dbReference>
<feature type="compositionally biased region" description="Polar residues" evidence="21">
    <location>
        <begin position="444"/>
        <end position="457"/>
    </location>
</feature>
<feature type="region of interest" description="Disordered" evidence="21">
    <location>
        <begin position="444"/>
        <end position="482"/>
    </location>
</feature>
<feature type="non-terminal residue" evidence="22">
    <location>
        <position position="482"/>
    </location>
</feature>
<keyword evidence="9" id="KW-0732">Signal</keyword>
<dbReference type="InterPro" id="IPR017853">
    <property type="entry name" value="GH"/>
</dbReference>
<dbReference type="Pfam" id="PF00332">
    <property type="entry name" value="Glyco_hydro_17"/>
    <property type="match status" value="1"/>
</dbReference>
<comment type="function">
    <text evidence="16">Glucanases play a role in cell expansion during growth, in cell-cell fusion during mating, and in spore release during sporulation. This enzyme may be involved in beta-glucan degradation. Active on laminarin and lichenan.</text>
</comment>
<keyword evidence="6" id="KW-1003">Cell membrane</keyword>
<organism evidence="22">
    <name type="scientific">Oppiella nova</name>
    <dbReference type="NCBI Taxonomy" id="334625"/>
    <lineage>
        <taxon>Eukaryota</taxon>
        <taxon>Metazoa</taxon>
        <taxon>Ecdysozoa</taxon>
        <taxon>Arthropoda</taxon>
        <taxon>Chelicerata</taxon>
        <taxon>Arachnida</taxon>
        <taxon>Acari</taxon>
        <taxon>Acariformes</taxon>
        <taxon>Sarcoptiformes</taxon>
        <taxon>Oribatida</taxon>
        <taxon>Brachypylina</taxon>
        <taxon>Oppioidea</taxon>
        <taxon>Oppiidae</taxon>
        <taxon>Oppiella</taxon>
    </lineage>
</organism>
<keyword evidence="12" id="KW-0325">Glycoprotein</keyword>
<sequence>MVSQNASHAIDKFSTLMSQYEWNGMNNRSGELVDEMQIQFNCCGALNGSQSWEPLRPIRIQFNCCGVLNGSQSWEPLRPIRVPIGAYPLSCCMDDVKYGLENQWCDEQQVQHRESCIAATDQMVSKVSNSLQITIDITIEAAIVQLLCIVSATVSQNFNRDYVGVAYSPYTKHWVGQTLPYWNSYTLEDIVDMLNVVNSRFRSLATYGMGVAGYNVHNKWDQTDSNCLVSRAAATINHNKNQMALQVWQGINQNEDQTLQQTEINNAFSAAQDANGIYGNTVKGLIFTNEYFTSEATGNRILNMITSNKNKAHQMNVKVGTRIHVCGLIQGSGAMHDILANIVRESDFIMCNVYPDNNVVKAGTQQSVDAVGNAFLSYRQKFKEINANIEVMIGETGWPSQGISFNASPNNVKNLRDYWTQMGVWADRNKVLVHMFEAIDEPWKSSQTSKDMQSPSGPNGGEGHYGWWQRVDTGGKPNYTEK</sequence>
<evidence type="ECO:0000256" key="18">
    <source>
        <dbReference type="ARBA" id="ARBA00043078"/>
    </source>
</evidence>
<evidence type="ECO:0000256" key="14">
    <source>
        <dbReference type="ARBA" id="ARBA00023316"/>
    </source>
</evidence>
<evidence type="ECO:0000256" key="9">
    <source>
        <dbReference type="ARBA" id="ARBA00022729"/>
    </source>
</evidence>
<dbReference type="InterPro" id="IPR000490">
    <property type="entry name" value="Glyco_hydro_17"/>
</dbReference>
<dbReference type="EMBL" id="OC930061">
    <property type="protein sequence ID" value="CAD7658541.1"/>
    <property type="molecule type" value="Genomic_DNA"/>
</dbReference>
<dbReference type="Proteomes" id="UP000728032">
    <property type="component" value="Unassembled WGS sequence"/>
</dbReference>
<evidence type="ECO:0000256" key="7">
    <source>
        <dbReference type="ARBA" id="ARBA00022512"/>
    </source>
</evidence>
<keyword evidence="23" id="KW-1185">Reference proteome</keyword>
<dbReference type="GO" id="GO:0000272">
    <property type="term" value="P:polysaccharide catabolic process"/>
    <property type="evidence" value="ECO:0007669"/>
    <property type="project" value="UniProtKB-KW"/>
</dbReference>
<evidence type="ECO:0000256" key="16">
    <source>
        <dbReference type="ARBA" id="ARBA00037649"/>
    </source>
</evidence>
<evidence type="ECO:0000256" key="13">
    <source>
        <dbReference type="ARBA" id="ARBA00023277"/>
    </source>
</evidence>